<evidence type="ECO:0000256" key="8">
    <source>
        <dbReference type="ARBA" id="ARBA00023136"/>
    </source>
</evidence>
<keyword evidence="10" id="KW-0830">Ubiquinone</keyword>
<name>A0A0S2IB49_9CNID</name>
<dbReference type="PANTHER" id="PTHR43507">
    <property type="entry name" value="NADH-UBIQUINONE OXIDOREDUCTASE CHAIN 4"/>
    <property type="match status" value="1"/>
</dbReference>
<dbReference type="InterPro" id="IPR011759">
    <property type="entry name" value="Cyt_c_oxidase_su2_TM_dom"/>
</dbReference>
<comment type="catalytic activity">
    <reaction evidence="9 10">
        <text>a ubiquinone + NADH + 5 H(+)(in) = a ubiquinol + NAD(+) + 4 H(+)(out)</text>
        <dbReference type="Rhea" id="RHEA:29091"/>
        <dbReference type="Rhea" id="RHEA-COMP:9565"/>
        <dbReference type="Rhea" id="RHEA-COMP:9566"/>
        <dbReference type="ChEBI" id="CHEBI:15378"/>
        <dbReference type="ChEBI" id="CHEBI:16389"/>
        <dbReference type="ChEBI" id="CHEBI:17976"/>
        <dbReference type="ChEBI" id="CHEBI:57540"/>
        <dbReference type="ChEBI" id="CHEBI:57945"/>
        <dbReference type="EC" id="7.1.1.2"/>
    </reaction>
</comment>
<accession>A0A0S2IB49</accession>
<organism evidence="12">
    <name type="scientific">Rhizophysa eysenhardtii</name>
    <dbReference type="NCBI Taxonomy" id="2721092"/>
    <lineage>
        <taxon>Eukaryota</taxon>
        <taxon>Metazoa</taxon>
        <taxon>Cnidaria</taxon>
        <taxon>Hydrozoa</taxon>
        <taxon>Hydroidolina</taxon>
        <taxon>Siphonophorae</taxon>
        <taxon>Cystonectae</taxon>
        <taxon>Rhizophysidae</taxon>
        <taxon>Rhizophysa</taxon>
    </lineage>
</organism>
<evidence type="ECO:0000256" key="2">
    <source>
        <dbReference type="ARBA" id="ARBA00004141"/>
    </source>
</evidence>
<feature type="transmembrane region" description="Helical" evidence="10">
    <location>
        <begin position="6"/>
        <end position="21"/>
    </location>
</feature>
<dbReference type="EC" id="7.1.1.2" evidence="4 10"/>
<keyword evidence="10" id="KW-0813">Transport</keyword>
<feature type="transmembrane region" description="Helical" evidence="10">
    <location>
        <begin position="450"/>
        <end position="471"/>
    </location>
</feature>
<keyword evidence="10" id="KW-0679">Respiratory chain</keyword>
<evidence type="ECO:0000256" key="9">
    <source>
        <dbReference type="ARBA" id="ARBA00049551"/>
    </source>
</evidence>
<evidence type="ECO:0000256" key="10">
    <source>
        <dbReference type="RuleBase" id="RU003297"/>
    </source>
</evidence>
<sequence length="486" mass="55358">MYLIILILVIFFILISYKFFSDRNNIHKLKRISMVWSIIIFFVFTILLIIFSELSYLQYSISLNWFDNYSSNILWGKIPFSLDGLSVFLIGLSIILVPICLLISWEVVEKFNKEFILCIFIILFVLIGVFSTLDILLFYILFEATLVPMFLLIGVWGSREEKVKAAFYFFFYTLVGSLLMLISIFKIYSITGSTNYEGISSIEIPSYLQFWFFIGFSLSLGVKIPMIPVHIWLPQAHVEAPLAGSVLLAGILLKLGGYGFLRFIFPLFPLASEYFSPFLILLSLVAIIYGGLTTCRQSDMKRLIAYSSVAHMGLVTLSVFTHCVEGLFACIVMMLAHGLISSGLFMSSGFLYARHHSRVIKYFKGLTVTMPLLSSVTLFLILSNISFPLTFNFIGEFFSILAAFKYSWIVGLVSSLGALVATVYALYFYNRIYFGSLSSYLIKSKEIAYFEFYSFIPLIILTLFLGVYPNYLFKFILLSSLLNISL</sequence>
<evidence type="ECO:0000313" key="12">
    <source>
        <dbReference type="EMBL" id="ALO20801.1"/>
    </source>
</evidence>
<dbReference type="PRINTS" id="PR01437">
    <property type="entry name" value="NUOXDRDTASE4"/>
</dbReference>
<dbReference type="PROSITE" id="PS50999">
    <property type="entry name" value="COX2_TM"/>
    <property type="match status" value="1"/>
</dbReference>
<dbReference type="AlphaFoldDB" id="A0A0S2IB49"/>
<reference evidence="12" key="1">
    <citation type="journal article" date="2015" name="PeerJ">
        <title>Phylogenetic analysis of higher-level relationships within Hydroidolina (Cnidaria: Hydrozoa) using mitochondrial genome data and insight into their mitochondrial transcription.</title>
        <authorList>
            <person name="Kayal E."/>
            <person name="Bentlage B."/>
            <person name="Cartwright P."/>
            <person name="Yanagihara A.A."/>
            <person name="Lindsay D.J."/>
            <person name="Hopcroft R.R."/>
            <person name="Collins A.G."/>
        </authorList>
    </citation>
    <scope>NUCLEOTIDE SEQUENCE</scope>
</reference>
<dbReference type="InterPro" id="IPR001750">
    <property type="entry name" value="ND/Mrp_TM"/>
</dbReference>
<keyword evidence="7 10" id="KW-1133">Transmembrane helix</keyword>
<dbReference type="Pfam" id="PF00361">
    <property type="entry name" value="Proton_antipo_M"/>
    <property type="match status" value="1"/>
</dbReference>
<comment type="similarity">
    <text evidence="3 10">Belongs to the complex I subunit 4 family.</text>
</comment>
<protein>
    <recommendedName>
        <fullName evidence="5 10">NADH-ubiquinone oxidoreductase chain 4</fullName>
        <ecNumber evidence="4 10">7.1.1.2</ecNumber>
    </recommendedName>
</protein>
<evidence type="ECO:0000256" key="7">
    <source>
        <dbReference type="ARBA" id="ARBA00022989"/>
    </source>
</evidence>
<evidence type="ECO:0000256" key="1">
    <source>
        <dbReference type="ARBA" id="ARBA00003257"/>
    </source>
</evidence>
<dbReference type="InterPro" id="IPR003918">
    <property type="entry name" value="NADH_UbQ_OxRdtase"/>
</dbReference>
<comment type="function">
    <text evidence="1">Core subunit of the mitochondrial membrane respiratory chain NADH dehydrogenase (Complex I) that is believed to belong to the minimal assembly required for catalysis. Complex I functions in the transfer of electrons from NADH to the respiratory chain. The immediate electron acceptor for the enzyme is believed to be ubiquinone.</text>
</comment>
<feature type="transmembrane region" description="Helical" evidence="10">
    <location>
        <begin position="365"/>
        <end position="386"/>
    </location>
</feature>
<feature type="transmembrane region" description="Helical" evidence="10">
    <location>
        <begin position="78"/>
        <end position="103"/>
    </location>
</feature>
<dbReference type="GO" id="GO:0003954">
    <property type="term" value="F:NADH dehydrogenase activity"/>
    <property type="evidence" value="ECO:0007669"/>
    <property type="project" value="TreeGrafter"/>
</dbReference>
<dbReference type="GO" id="GO:0048039">
    <property type="term" value="F:ubiquinone binding"/>
    <property type="evidence" value="ECO:0007669"/>
    <property type="project" value="TreeGrafter"/>
</dbReference>
<feature type="transmembrane region" description="Helical" evidence="10">
    <location>
        <begin position="245"/>
        <end position="268"/>
    </location>
</feature>
<keyword evidence="10" id="KW-0249">Electron transport</keyword>
<feature type="transmembrane region" description="Helical" evidence="10">
    <location>
        <begin position="137"/>
        <end position="157"/>
    </location>
</feature>
<feature type="transmembrane region" description="Helical" evidence="10">
    <location>
        <begin position="406"/>
        <end position="429"/>
    </location>
</feature>
<keyword evidence="10 12" id="KW-0496">Mitochondrion</keyword>
<keyword evidence="6 10" id="KW-0812">Transmembrane</keyword>
<feature type="transmembrane region" description="Helical" evidence="10">
    <location>
        <begin position="169"/>
        <end position="190"/>
    </location>
</feature>
<dbReference type="EMBL" id="KT809335">
    <property type="protein sequence ID" value="ALO20801.1"/>
    <property type="molecule type" value="Genomic_DNA"/>
</dbReference>
<evidence type="ECO:0000256" key="3">
    <source>
        <dbReference type="ARBA" id="ARBA00009025"/>
    </source>
</evidence>
<dbReference type="GO" id="GO:0031966">
    <property type="term" value="C:mitochondrial membrane"/>
    <property type="evidence" value="ECO:0007669"/>
    <property type="project" value="UniProtKB-SubCell"/>
</dbReference>
<proteinExistence type="inferred from homology"/>
<feature type="transmembrane region" description="Helical" evidence="10">
    <location>
        <begin position="115"/>
        <end position="131"/>
    </location>
</feature>
<dbReference type="GO" id="GO:0042773">
    <property type="term" value="P:ATP synthesis coupled electron transport"/>
    <property type="evidence" value="ECO:0007669"/>
    <property type="project" value="InterPro"/>
</dbReference>
<evidence type="ECO:0000259" key="11">
    <source>
        <dbReference type="PROSITE" id="PS50999"/>
    </source>
</evidence>
<comment type="subcellular location">
    <subcellularLocation>
        <location evidence="2">Membrane</location>
        <topology evidence="2">Multi-pass membrane protein</topology>
    </subcellularLocation>
    <subcellularLocation>
        <location evidence="10">Mitochondrion membrane</location>
        <topology evidence="10">Multi-pass membrane protein</topology>
    </subcellularLocation>
</comment>
<gene>
    <name evidence="12" type="primary">nad4</name>
</gene>
<evidence type="ECO:0000256" key="5">
    <source>
        <dbReference type="ARBA" id="ARBA00021006"/>
    </source>
</evidence>
<feature type="transmembrane region" description="Helical" evidence="10">
    <location>
        <begin position="303"/>
        <end position="320"/>
    </location>
</feature>
<comment type="function">
    <text evidence="10">Core subunit of the mitochondrial membrane respiratory chain NADH dehydrogenase (Complex I) which catalyzes electron transfer from NADH through the respiratory chain, using ubiquinone as an electron acceptor. Essential for the catalytic activity and assembly of complex I.</text>
</comment>
<dbReference type="GO" id="GO:0008137">
    <property type="term" value="F:NADH dehydrogenase (ubiquinone) activity"/>
    <property type="evidence" value="ECO:0007669"/>
    <property type="project" value="UniProtKB-UniRule"/>
</dbReference>
<evidence type="ECO:0000256" key="6">
    <source>
        <dbReference type="ARBA" id="ARBA00022692"/>
    </source>
</evidence>
<feature type="transmembrane region" description="Helical" evidence="10">
    <location>
        <begin position="326"/>
        <end position="353"/>
    </location>
</feature>
<feature type="transmembrane region" description="Helical" evidence="10">
    <location>
        <begin position="33"/>
        <end position="58"/>
    </location>
</feature>
<feature type="transmembrane region" description="Helical" evidence="10">
    <location>
        <begin position="274"/>
        <end position="291"/>
    </location>
</feature>
<keyword evidence="8 10" id="KW-0472">Membrane</keyword>
<dbReference type="NCBIfam" id="TIGR01972">
    <property type="entry name" value="NDH_I_M"/>
    <property type="match status" value="1"/>
</dbReference>
<keyword evidence="10" id="KW-0520">NAD</keyword>
<dbReference type="InterPro" id="IPR010227">
    <property type="entry name" value="NADH_Q_OxRdtase_chainM/4"/>
</dbReference>
<geneLocation type="mitochondrion" evidence="12"/>
<dbReference type="PANTHER" id="PTHR43507:SF1">
    <property type="entry name" value="NADH-UBIQUINONE OXIDOREDUCTASE CHAIN 4"/>
    <property type="match status" value="1"/>
</dbReference>
<dbReference type="GO" id="GO:0015990">
    <property type="term" value="P:electron transport coupled proton transport"/>
    <property type="evidence" value="ECO:0007669"/>
    <property type="project" value="TreeGrafter"/>
</dbReference>
<feature type="transmembrane region" description="Helical" evidence="10">
    <location>
        <begin position="210"/>
        <end position="233"/>
    </location>
</feature>
<feature type="domain" description="Cytochrome oxidase subunit II transmembrane region profile" evidence="11">
    <location>
        <begin position="1"/>
        <end position="62"/>
    </location>
</feature>
<evidence type="ECO:0000256" key="4">
    <source>
        <dbReference type="ARBA" id="ARBA00012944"/>
    </source>
</evidence>